<evidence type="ECO:0000256" key="3">
    <source>
        <dbReference type="ARBA" id="ARBA00012663"/>
    </source>
</evidence>
<dbReference type="Pfam" id="PF02838">
    <property type="entry name" value="Glyco_hydro_20b"/>
    <property type="match status" value="1"/>
</dbReference>
<evidence type="ECO:0000256" key="7">
    <source>
        <dbReference type="SAM" id="SignalP"/>
    </source>
</evidence>
<keyword evidence="5 10" id="KW-0326">Glycosidase</keyword>
<dbReference type="EC" id="3.2.1.52" evidence="3"/>
<dbReference type="PANTHER" id="PTHR22600:SF57">
    <property type="entry name" value="BETA-N-ACETYLHEXOSAMINIDASE"/>
    <property type="match status" value="1"/>
</dbReference>
<feature type="active site" description="Proton donor" evidence="6">
    <location>
        <position position="322"/>
    </location>
</feature>
<dbReference type="Gene3D" id="3.30.379.10">
    <property type="entry name" value="Chitobiase/beta-hexosaminidase domain 2-like"/>
    <property type="match status" value="1"/>
</dbReference>
<dbReference type="Gene3D" id="3.20.20.80">
    <property type="entry name" value="Glycosidases"/>
    <property type="match status" value="1"/>
</dbReference>
<dbReference type="InterPro" id="IPR015883">
    <property type="entry name" value="Glyco_hydro_20_cat"/>
</dbReference>
<sequence length="526" mass="56643">MSPRLALVGLLLAVSLPACAAAPERPSVAPGLALVPQPVSVGRPEGSAVRLDGGSAILIGPGQPEEIQAFAGQLREVTGLPLPVRESGEAAITLDALGPSELGREGYLLKADGRITLRAHTAEGLFRGLQTLRQLLPARPGGQVSVPAVDISDRPRFAYRAVMLDVARRFVPVEQVKRLIDQAAQYKVNVFHWHLTDDQGWRVPVEGYPALTGVGASTQAGWSGGPWFYTAQEIRDVVAYAAARYMTVVPEIDGPGHTAAAMASVPELNCSGRARQPYQGFDVKVSVLCLKNTEAVGRFVSTVFREVSALFPGPYLHIGGDEVPSTTAADYAAYIRTAGAAVTANGKRVIGWHQIGEGPLPPGSVVQYWAPDGEDSDLVAKALAQGAKVVLSPADRAYLDMKYDAGTPYGLRWAGFVPVEKAYAWEPAEMLGLREEQILGVGAPLWSDRAYRDSTSLPTSHEQYPEPSVYLDHMAFPRLPALAEVGWSSADSRDWEGFRSRLSPHAARWEAQGIGFHRSREIEWTG</sequence>
<dbReference type="GO" id="GO:0005975">
    <property type="term" value="P:carbohydrate metabolic process"/>
    <property type="evidence" value="ECO:0007669"/>
    <property type="project" value="InterPro"/>
</dbReference>
<keyword evidence="11" id="KW-1185">Reference proteome</keyword>
<evidence type="ECO:0000256" key="5">
    <source>
        <dbReference type="ARBA" id="ARBA00023295"/>
    </source>
</evidence>
<accession>A0A7W0HNF7</accession>
<feature type="domain" description="Beta-hexosaminidase bacterial type N-terminal" evidence="9">
    <location>
        <begin position="33"/>
        <end position="153"/>
    </location>
</feature>
<evidence type="ECO:0000259" key="8">
    <source>
        <dbReference type="Pfam" id="PF00728"/>
    </source>
</evidence>
<dbReference type="Proteomes" id="UP000530928">
    <property type="component" value="Unassembled WGS sequence"/>
</dbReference>
<dbReference type="AlphaFoldDB" id="A0A7W0HNF7"/>
<dbReference type="GO" id="GO:0004563">
    <property type="term" value="F:beta-N-acetylhexosaminidase activity"/>
    <property type="evidence" value="ECO:0007669"/>
    <property type="project" value="UniProtKB-EC"/>
</dbReference>
<dbReference type="InterPro" id="IPR029018">
    <property type="entry name" value="Hex-like_dom2"/>
</dbReference>
<dbReference type="InterPro" id="IPR015882">
    <property type="entry name" value="HEX_bac_N"/>
</dbReference>
<evidence type="ECO:0000256" key="6">
    <source>
        <dbReference type="PIRSR" id="PIRSR625705-1"/>
    </source>
</evidence>
<comment type="similarity">
    <text evidence="2">Belongs to the glycosyl hydrolase 20 family.</text>
</comment>
<dbReference type="SUPFAM" id="SSF55545">
    <property type="entry name" value="beta-N-acetylhexosaminidase-like domain"/>
    <property type="match status" value="1"/>
</dbReference>
<feature type="signal peptide" evidence="7">
    <location>
        <begin position="1"/>
        <end position="20"/>
    </location>
</feature>
<dbReference type="RefSeq" id="WP_181608521.1">
    <property type="nucleotide sequence ID" value="NZ_BAABAM010000001.1"/>
</dbReference>
<reference evidence="10 11" key="1">
    <citation type="submission" date="2020-07" db="EMBL/GenBank/DDBJ databases">
        <title>Genomic Encyclopedia of Type Strains, Phase IV (KMG-IV): sequencing the most valuable type-strain genomes for metagenomic binning, comparative biology and taxonomic classification.</title>
        <authorList>
            <person name="Goeker M."/>
        </authorList>
    </citation>
    <scope>NUCLEOTIDE SEQUENCE [LARGE SCALE GENOMIC DNA]</scope>
    <source>
        <strain evidence="10 11">DSM 45533</strain>
    </source>
</reference>
<evidence type="ECO:0000256" key="2">
    <source>
        <dbReference type="ARBA" id="ARBA00006285"/>
    </source>
</evidence>
<evidence type="ECO:0000256" key="1">
    <source>
        <dbReference type="ARBA" id="ARBA00001231"/>
    </source>
</evidence>
<evidence type="ECO:0000313" key="11">
    <source>
        <dbReference type="Proteomes" id="UP000530928"/>
    </source>
</evidence>
<feature type="domain" description="Glycoside hydrolase family 20 catalytic" evidence="8">
    <location>
        <begin position="157"/>
        <end position="489"/>
    </location>
</feature>
<name>A0A7W0HNF7_9ACTN</name>
<dbReference type="Pfam" id="PF00728">
    <property type="entry name" value="Glyco_hydro_20"/>
    <property type="match status" value="1"/>
</dbReference>
<comment type="catalytic activity">
    <reaction evidence="1">
        <text>Hydrolysis of terminal non-reducing N-acetyl-D-hexosamine residues in N-acetyl-beta-D-hexosaminides.</text>
        <dbReference type="EC" id="3.2.1.52"/>
    </reaction>
</comment>
<keyword evidence="7" id="KW-0732">Signal</keyword>
<dbReference type="PANTHER" id="PTHR22600">
    <property type="entry name" value="BETA-HEXOSAMINIDASE"/>
    <property type="match status" value="1"/>
</dbReference>
<proteinExistence type="inferred from homology"/>
<dbReference type="InterPro" id="IPR025705">
    <property type="entry name" value="Beta_hexosaminidase_sua/sub"/>
</dbReference>
<comment type="caution">
    <text evidence="10">The sequence shown here is derived from an EMBL/GenBank/DDBJ whole genome shotgun (WGS) entry which is preliminary data.</text>
</comment>
<evidence type="ECO:0000256" key="4">
    <source>
        <dbReference type="ARBA" id="ARBA00022801"/>
    </source>
</evidence>
<dbReference type="InterPro" id="IPR017853">
    <property type="entry name" value="GH"/>
</dbReference>
<evidence type="ECO:0000259" key="9">
    <source>
        <dbReference type="Pfam" id="PF02838"/>
    </source>
</evidence>
<dbReference type="EMBL" id="JACDUR010000001">
    <property type="protein sequence ID" value="MBA2889764.1"/>
    <property type="molecule type" value="Genomic_DNA"/>
</dbReference>
<feature type="chain" id="PRO_5031044019" description="beta-N-acetylhexosaminidase" evidence="7">
    <location>
        <begin position="21"/>
        <end position="526"/>
    </location>
</feature>
<dbReference type="PRINTS" id="PR00738">
    <property type="entry name" value="GLHYDRLASE20"/>
</dbReference>
<dbReference type="GO" id="GO:0030203">
    <property type="term" value="P:glycosaminoglycan metabolic process"/>
    <property type="evidence" value="ECO:0007669"/>
    <property type="project" value="TreeGrafter"/>
</dbReference>
<gene>
    <name evidence="10" type="ORF">HNR30_001099</name>
</gene>
<organism evidence="10 11">
    <name type="scientific">Nonomuraea soli</name>
    <dbReference type="NCBI Taxonomy" id="1032476"/>
    <lineage>
        <taxon>Bacteria</taxon>
        <taxon>Bacillati</taxon>
        <taxon>Actinomycetota</taxon>
        <taxon>Actinomycetes</taxon>
        <taxon>Streptosporangiales</taxon>
        <taxon>Streptosporangiaceae</taxon>
        <taxon>Nonomuraea</taxon>
    </lineage>
</organism>
<keyword evidence="4 10" id="KW-0378">Hydrolase</keyword>
<evidence type="ECO:0000313" key="10">
    <source>
        <dbReference type="EMBL" id="MBA2889764.1"/>
    </source>
</evidence>
<dbReference type="SUPFAM" id="SSF51445">
    <property type="entry name" value="(Trans)glycosidases"/>
    <property type="match status" value="1"/>
</dbReference>
<protein>
    <recommendedName>
        <fullName evidence="3">beta-N-acetylhexosaminidase</fullName>
        <ecNumber evidence="3">3.2.1.52</ecNumber>
    </recommendedName>
</protein>
<dbReference type="CDD" id="cd06568">
    <property type="entry name" value="GH20_SpHex_like"/>
    <property type="match status" value="1"/>
</dbReference>
<dbReference type="GO" id="GO:0016020">
    <property type="term" value="C:membrane"/>
    <property type="evidence" value="ECO:0007669"/>
    <property type="project" value="TreeGrafter"/>
</dbReference>